<feature type="transmembrane region" description="Helical" evidence="7">
    <location>
        <begin position="141"/>
        <end position="168"/>
    </location>
</feature>
<dbReference type="InterPro" id="IPR036259">
    <property type="entry name" value="MFS_trans_sf"/>
</dbReference>
<reference evidence="9" key="1">
    <citation type="journal article" date="2021" name="Nat. Commun.">
        <title>Genetic determinants of endophytism in the Arabidopsis root mycobiome.</title>
        <authorList>
            <person name="Mesny F."/>
            <person name="Miyauchi S."/>
            <person name="Thiergart T."/>
            <person name="Pickel B."/>
            <person name="Atanasova L."/>
            <person name="Karlsson M."/>
            <person name="Huettel B."/>
            <person name="Barry K.W."/>
            <person name="Haridas S."/>
            <person name="Chen C."/>
            <person name="Bauer D."/>
            <person name="Andreopoulos W."/>
            <person name="Pangilinan J."/>
            <person name="LaButti K."/>
            <person name="Riley R."/>
            <person name="Lipzen A."/>
            <person name="Clum A."/>
            <person name="Drula E."/>
            <person name="Henrissat B."/>
            <person name="Kohler A."/>
            <person name="Grigoriev I.V."/>
            <person name="Martin F.M."/>
            <person name="Hacquard S."/>
        </authorList>
    </citation>
    <scope>NUCLEOTIDE SEQUENCE</scope>
    <source>
        <strain evidence="9">MPI-CAGE-AT-0016</strain>
    </source>
</reference>
<feature type="region of interest" description="Disordered" evidence="6">
    <location>
        <begin position="68"/>
        <end position="136"/>
    </location>
</feature>
<evidence type="ECO:0000256" key="3">
    <source>
        <dbReference type="ARBA" id="ARBA00022989"/>
    </source>
</evidence>
<feature type="transmembrane region" description="Helical" evidence="7">
    <location>
        <begin position="180"/>
        <end position="198"/>
    </location>
</feature>
<feature type="transmembrane region" description="Helical" evidence="7">
    <location>
        <begin position="454"/>
        <end position="473"/>
    </location>
</feature>
<dbReference type="InterPro" id="IPR011701">
    <property type="entry name" value="MFS"/>
</dbReference>
<evidence type="ECO:0000256" key="5">
    <source>
        <dbReference type="ARBA" id="ARBA00023180"/>
    </source>
</evidence>
<dbReference type="GO" id="GO:0016020">
    <property type="term" value="C:membrane"/>
    <property type="evidence" value="ECO:0007669"/>
    <property type="project" value="UniProtKB-SubCell"/>
</dbReference>
<protein>
    <submittedName>
        <fullName evidence="9">MFS multidrug transporter</fullName>
    </submittedName>
</protein>
<dbReference type="SUPFAM" id="SSF103473">
    <property type="entry name" value="MFS general substrate transporter"/>
    <property type="match status" value="1"/>
</dbReference>
<evidence type="ECO:0000313" key="9">
    <source>
        <dbReference type="EMBL" id="KAH7376873.1"/>
    </source>
</evidence>
<dbReference type="FunFam" id="1.20.1250.20:FF:000011">
    <property type="entry name" value="MFS multidrug transporter, putative"/>
    <property type="match status" value="1"/>
</dbReference>
<dbReference type="OrthoDB" id="6770063at2759"/>
<feature type="transmembrane region" description="Helical" evidence="7">
    <location>
        <begin position="547"/>
        <end position="568"/>
    </location>
</feature>
<feature type="domain" description="Major facilitator superfamily (MFS) profile" evidence="8">
    <location>
        <begin position="143"/>
        <end position="572"/>
    </location>
</feature>
<dbReference type="EMBL" id="JAGPXD010000001">
    <property type="protein sequence ID" value="KAH7376873.1"/>
    <property type="molecule type" value="Genomic_DNA"/>
</dbReference>
<feature type="transmembrane region" description="Helical" evidence="7">
    <location>
        <begin position="270"/>
        <end position="292"/>
    </location>
</feature>
<feature type="transmembrane region" description="Helical" evidence="7">
    <location>
        <begin position="479"/>
        <end position="501"/>
    </location>
</feature>
<feature type="transmembrane region" description="Helical" evidence="7">
    <location>
        <begin position="204"/>
        <end position="225"/>
    </location>
</feature>
<organism evidence="9 10">
    <name type="scientific">Plectosphaerella cucumerina</name>
    <dbReference type="NCBI Taxonomy" id="40658"/>
    <lineage>
        <taxon>Eukaryota</taxon>
        <taxon>Fungi</taxon>
        <taxon>Dikarya</taxon>
        <taxon>Ascomycota</taxon>
        <taxon>Pezizomycotina</taxon>
        <taxon>Sordariomycetes</taxon>
        <taxon>Hypocreomycetidae</taxon>
        <taxon>Glomerellales</taxon>
        <taxon>Plectosphaerellaceae</taxon>
        <taxon>Plectosphaerella</taxon>
    </lineage>
</organism>
<keyword evidence="3 7" id="KW-1133">Transmembrane helix</keyword>
<dbReference type="PANTHER" id="PTHR23502:SF60">
    <property type="entry name" value="MAJOR FACILITATOR SUPERFAMILY (MFS) PROFILE DOMAIN-CONTAINING PROTEIN-RELATED"/>
    <property type="match status" value="1"/>
</dbReference>
<sequence>MAASQEAYELPRKPLPSEVPLRRKLTRSHSTLWRPWSPIIATSTLKEYERSIYKYPWLDSEQSNETHYEDLEGGYGSIPQMEDAKERELEDAGQRLLAPVKEHPSDNSGANTPPEQDPNLVTWDSPNDPENPKNWPKSKKWTATVLVSCFTFISPVSSTMLAPALPVLAKEFNISSSIETYFLMSIFLLAYAVGPFILGPLSEMYGRVVVLQSANMVFLIFNTVAGWSTNKEMMLAFRFLSGLGGSAPQALGGGVLSDCWRAEERGMAHAVYSLAPFLGPAVGPIAAGYLTQYLNWRWIFWTVSIADALVQILACLFLPETYTPKILLLKARRLRKETGNDKLLTEYERPDRTFGQTLRKNLVRPFIMLFTQPALQVTALYRAYLYGLMYLVLASFPMVWSQQYDQEPGPASLNYISLGVGFVIGLQISGPLIDKTYAHLQAKYNHPGRPEFRVPLMYPTAIVVPTGLIIYGVGAHYRVHWAVPNVGAGIFAAGLILSFQCVQTYTIDTYERYAASATGAAAFVRTMAGFSFPLFAPSMYDKLGIALGNGVMAAVALVLGIVVPTLMWKYGAWLRSKSQYCSG</sequence>
<evidence type="ECO:0000256" key="1">
    <source>
        <dbReference type="ARBA" id="ARBA00004141"/>
    </source>
</evidence>
<comment type="subcellular location">
    <subcellularLocation>
        <location evidence="1">Membrane</location>
        <topology evidence="1">Multi-pass membrane protein</topology>
    </subcellularLocation>
</comment>
<keyword evidence="4 7" id="KW-0472">Membrane</keyword>
<evidence type="ECO:0000313" key="10">
    <source>
        <dbReference type="Proteomes" id="UP000813385"/>
    </source>
</evidence>
<dbReference type="PROSITE" id="PS50850">
    <property type="entry name" value="MFS"/>
    <property type="match status" value="1"/>
</dbReference>
<dbReference type="Proteomes" id="UP000813385">
    <property type="component" value="Unassembled WGS sequence"/>
</dbReference>
<dbReference type="PANTHER" id="PTHR23502">
    <property type="entry name" value="MAJOR FACILITATOR SUPERFAMILY"/>
    <property type="match status" value="1"/>
</dbReference>
<dbReference type="Pfam" id="PF07690">
    <property type="entry name" value="MFS_1"/>
    <property type="match status" value="1"/>
</dbReference>
<evidence type="ECO:0000256" key="7">
    <source>
        <dbReference type="SAM" id="Phobius"/>
    </source>
</evidence>
<feature type="transmembrane region" description="Helical" evidence="7">
    <location>
        <begin position="298"/>
        <end position="318"/>
    </location>
</feature>
<evidence type="ECO:0000256" key="2">
    <source>
        <dbReference type="ARBA" id="ARBA00022692"/>
    </source>
</evidence>
<feature type="compositionally biased region" description="Basic and acidic residues" evidence="6">
    <location>
        <begin position="82"/>
        <end position="93"/>
    </location>
</feature>
<keyword evidence="2 7" id="KW-0812">Transmembrane</keyword>
<feature type="transmembrane region" description="Helical" evidence="7">
    <location>
        <begin position="412"/>
        <end position="433"/>
    </location>
</feature>
<dbReference type="CDD" id="cd17323">
    <property type="entry name" value="MFS_Tpo1_MDR_like"/>
    <property type="match status" value="1"/>
</dbReference>
<keyword evidence="5" id="KW-0325">Glycoprotein</keyword>
<name>A0A8K0TWB3_9PEZI</name>
<gene>
    <name evidence="9" type="ORF">B0T11DRAFT_347120</name>
</gene>
<evidence type="ECO:0000259" key="8">
    <source>
        <dbReference type="PROSITE" id="PS50850"/>
    </source>
</evidence>
<dbReference type="GO" id="GO:0022857">
    <property type="term" value="F:transmembrane transporter activity"/>
    <property type="evidence" value="ECO:0007669"/>
    <property type="project" value="InterPro"/>
</dbReference>
<evidence type="ECO:0000256" key="4">
    <source>
        <dbReference type="ARBA" id="ARBA00023136"/>
    </source>
</evidence>
<dbReference type="InterPro" id="IPR020846">
    <property type="entry name" value="MFS_dom"/>
</dbReference>
<feature type="transmembrane region" description="Helical" evidence="7">
    <location>
        <begin position="513"/>
        <end position="535"/>
    </location>
</feature>
<proteinExistence type="predicted"/>
<comment type="caution">
    <text evidence="9">The sequence shown here is derived from an EMBL/GenBank/DDBJ whole genome shotgun (WGS) entry which is preliminary data.</text>
</comment>
<feature type="transmembrane region" description="Helical" evidence="7">
    <location>
        <begin position="383"/>
        <end position="400"/>
    </location>
</feature>
<dbReference type="PRINTS" id="PR01036">
    <property type="entry name" value="TCRTETB"/>
</dbReference>
<dbReference type="AlphaFoldDB" id="A0A8K0TWB3"/>
<keyword evidence="10" id="KW-1185">Reference proteome</keyword>
<dbReference type="Gene3D" id="1.20.1250.20">
    <property type="entry name" value="MFS general substrate transporter like domains"/>
    <property type="match status" value="1"/>
</dbReference>
<accession>A0A8K0TWB3</accession>
<evidence type="ECO:0000256" key="6">
    <source>
        <dbReference type="SAM" id="MobiDB-lite"/>
    </source>
</evidence>